<feature type="transmembrane region" description="Helical" evidence="1">
    <location>
        <begin position="54"/>
        <end position="79"/>
    </location>
</feature>
<feature type="transmembrane region" description="Helical" evidence="1">
    <location>
        <begin position="91"/>
        <end position="113"/>
    </location>
</feature>
<reference evidence="2 4" key="1">
    <citation type="submission" date="2016-06" db="EMBL/GenBank/DDBJ databases">
        <title>Draft genome sequence of Pseudomonas sp. S1E40, a novel strain antagonistic activity to fungal plant pathogen.</title>
        <authorList>
            <person name="Tambong J.T."/>
            <person name="Tchagang C."/>
            <person name="Xu R."/>
        </authorList>
    </citation>
    <scope>NUCLEOTIDE SEQUENCE [LARGE SCALE GENOMIC DNA]</scope>
    <source>
        <strain evidence="2 4">S1E40</strain>
    </source>
</reference>
<gene>
    <name evidence="2" type="ORF">BBG20_13825</name>
    <name evidence="3" type="ORF">C9382_06015</name>
</gene>
<feature type="transmembrane region" description="Helical" evidence="1">
    <location>
        <begin position="119"/>
        <end position="140"/>
    </location>
</feature>
<keyword evidence="1" id="KW-0812">Transmembrane</keyword>
<dbReference type="RefSeq" id="WP_065904385.1">
    <property type="nucleotide sequence ID" value="NZ_MAUE01000017.1"/>
</dbReference>
<evidence type="ECO:0000256" key="1">
    <source>
        <dbReference type="SAM" id="Phobius"/>
    </source>
</evidence>
<keyword evidence="1" id="KW-0472">Membrane</keyword>
<feature type="transmembrane region" description="Helical" evidence="1">
    <location>
        <begin position="20"/>
        <end position="42"/>
    </location>
</feature>
<dbReference type="EMBL" id="PYWW01000011">
    <property type="protein sequence ID" value="PTC31630.1"/>
    <property type="molecule type" value="Genomic_DNA"/>
</dbReference>
<protein>
    <recommendedName>
        <fullName evidence="6">Intracellular septation protein A</fullName>
    </recommendedName>
</protein>
<dbReference type="OrthoDB" id="6963981at2"/>
<dbReference type="Proteomes" id="UP000095081">
    <property type="component" value="Unassembled WGS sequence"/>
</dbReference>
<comment type="caution">
    <text evidence="3">The sequence shown here is derived from an EMBL/GenBank/DDBJ whole genome shotgun (WGS) entry which is preliminary data.</text>
</comment>
<dbReference type="Pfam" id="PF04279">
    <property type="entry name" value="IspA"/>
    <property type="match status" value="1"/>
</dbReference>
<dbReference type="InterPro" id="IPR006008">
    <property type="entry name" value="YciB"/>
</dbReference>
<reference evidence="3 5" key="2">
    <citation type="submission" date="2018-03" db="EMBL/GenBank/DDBJ databases">
        <title>Diversity of bacteria associated with corn roots inoculated with woodland soils in Canada, and Description of Pseudomonas aylmerense sp. nov.</title>
        <authorList>
            <person name="Tambong J.T."/>
            <person name="Xu R."/>
            <person name="Tchagang C."/>
        </authorList>
    </citation>
    <scope>NUCLEOTIDE SEQUENCE [LARGE SCALE GENOMIC DNA]</scope>
    <source>
        <strain evidence="3 5">S1E44</strain>
    </source>
</reference>
<dbReference type="EMBL" id="MAUE01000017">
    <property type="protein sequence ID" value="OCW27147.1"/>
    <property type="molecule type" value="Genomic_DNA"/>
</dbReference>
<keyword evidence="1" id="KW-1133">Transmembrane helix</keyword>
<sequence length="166" mass="18366">MIKQRFSLALSLLWRTYLAYFIYSVLFSMALGFTIGAGLLASRDFLRFGPPFTLGLFALLIAVLELGGRVNVLQAVFGARLKRTQAHWRTYVLQLSLLLIALALLNALFALFAPFEVWVYYKVYGAPLLFAVGIFVLGWAQTPSTAETIAAHTEESSATSAAPKWP</sequence>
<dbReference type="GO" id="GO:0016020">
    <property type="term" value="C:membrane"/>
    <property type="evidence" value="ECO:0007669"/>
    <property type="project" value="InterPro"/>
</dbReference>
<evidence type="ECO:0008006" key="6">
    <source>
        <dbReference type="Google" id="ProtNLM"/>
    </source>
</evidence>
<proteinExistence type="predicted"/>
<evidence type="ECO:0000313" key="4">
    <source>
        <dbReference type="Proteomes" id="UP000095081"/>
    </source>
</evidence>
<evidence type="ECO:0000313" key="3">
    <source>
        <dbReference type="EMBL" id="PTC31630.1"/>
    </source>
</evidence>
<evidence type="ECO:0000313" key="5">
    <source>
        <dbReference type="Proteomes" id="UP000240571"/>
    </source>
</evidence>
<name>A0A2T4G7H1_9PSED</name>
<keyword evidence="4" id="KW-1185">Reference proteome</keyword>
<evidence type="ECO:0000313" key="2">
    <source>
        <dbReference type="EMBL" id="OCW27147.1"/>
    </source>
</evidence>
<accession>A0A2T4G7H1</accession>
<organism evidence="3 5">
    <name type="scientific">Pseudomonas aylmerensis</name>
    <dbReference type="NCBI Taxonomy" id="1869229"/>
    <lineage>
        <taxon>Bacteria</taxon>
        <taxon>Pseudomonadati</taxon>
        <taxon>Pseudomonadota</taxon>
        <taxon>Gammaproteobacteria</taxon>
        <taxon>Pseudomonadales</taxon>
        <taxon>Pseudomonadaceae</taxon>
        <taxon>Pseudomonas</taxon>
    </lineage>
</organism>
<dbReference type="Proteomes" id="UP000240571">
    <property type="component" value="Unassembled WGS sequence"/>
</dbReference>
<dbReference type="AlphaFoldDB" id="A0A2T4G7H1"/>